<evidence type="ECO:0000259" key="1">
    <source>
        <dbReference type="PROSITE" id="PS50995"/>
    </source>
</evidence>
<dbReference type="InterPro" id="IPR000835">
    <property type="entry name" value="HTH_MarR-typ"/>
</dbReference>
<dbReference type="EMBL" id="AE017221">
    <property type="protein sequence ID" value="AAS80974.1"/>
    <property type="molecule type" value="Genomic_DNA"/>
</dbReference>
<dbReference type="GO" id="GO:0006950">
    <property type="term" value="P:response to stress"/>
    <property type="evidence" value="ECO:0007669"/>
    <property type="project" value="TreeGrafter"/>
</dbReference>
<dbReference type="SUPFAM" id="SSF46785">
    <property type="entry name" value="Winged helix' DNA-binding domain"/>
    <property type="match status" value="1"/>
</dbReference>
<dbReference type="PRINTS" id="PR00598">
    <property type="entry name" value="HTHMARR"/>
</dbReference>
<dbReference type="eggNOG" id="COG1846">
    <property type="taxonomic scope" value="Bacteria"/>
</dbReference>
<dbReference type="PANTHER" id="PTHR33164:SF43">
    <property type="entry name" value="HTH-TYPE TRANSCRIPTIONAL REPRESSOR YETL"/>
    <property type="match status" value="1"/>
</dbReference>
<proteinExistence type="predicted"/>
<name>Q72JZ2_THET2</name>
<dbReference type="KEGG" id="tth:TT_C0626"/>
<dbReference type="AlphaFoldDB" id="Q72JZ2"/>
<dbReference type="GO" id="GO:0003700">
    <property type="term" value="F:DNA-binding transcription factor activity"/>
    <property type="evidence" value="ECO:0007669"/>
    <property type="project" value="InterPro"/>
</dbReference>
<dbReference type="InterPro" id="IPR036388">
    <property type="entry name" value="WH-like_DNA-bd_sf"/>
</dbReference>
<gene>
    <name evidence="2" type="primary">marR</name>
    <name evidence="2" type="ordered locus">TT_C0626</name>
</gene>
<dbReference type="HOGENOM" id="CLU_083287_27_8_0"/>
<dbReference type="Gene3D" id="1.10.10.10">
    <property type="entry name" value="Winged helix-like DNA-binding domain superfamily/Winged helix DNA-binding domain"/>
    <property type="match status" value="1"/>
</dbReference>
<evidence type="ECO:0000313" key="2">
    <source>
        <dbReference type="EMBL" id="AAS80974.1"/>
    </source>
</evidence>
<dbReference type="Proteomes" id="UP000000592">
    <property type="component" value="Chromosome"/>
</dbReference>
<organism evidence="2 3">
    <name type="scientific">Thermus thermophilus (strain ATCC BAA-163 / DSM 7039 / HB27)</name>
    <dbReference type="NCBI Taxonomy" id="262724"/>
    <lineage>
        <taxon>Bacteria</taxon>
        <taxon>Thermotogati</taxon>
        <taxon>Deinococcota</taxon>
        <taxon>Deinococci</taxon>
        <taxon>Thermales</taxon>
        <taxon>Thermaceae</taxon>
        <taxon>Thermus</taxon>
    </lineage>
</organism>
<reference evidence="2 3" key="1">
    <citation type="journal article" date="2004" name="Nat. Biotechnol.">
        <title>The genome sequence of the extreme thermophile Thermus thermophilus.</title>
        <authorList>
            <person name="Henne A."/>
            <person name="Brueggemann H."/>
            <person name="Raasch C."/>
            <person name="Wiezer A."/>
            <person name="Hartsch T."/>
            <person name="Liesegang H."/>
            <person name="Johann A."/>
            <person name="Lienard T."/>
            <person name="Gohl O."/>
            <person name="Martinez-Arias R."/>
            <person name="Jacobi C."/>
            <person name="Starkuviene V."/>
            <person name="Schlenczeck S."/>
            <person name="Dencker S."/>
            <person name="Huber R."/>
            <person name="Klenk H.-P."/>
            <person name="Overbeek R."/>
            <person name="Kramer W."/>
            <person name="Merkl R."/>
            <person name="Gottschalk G."/>
            <person name="Fritz H.-J."/>
        </authorList>
    </citation>
    <scope>NUCLEOTIDE SEQUENCE [LARGE SCALE GENOMIC DNA]</scope>
    <source>
        <strain evidence="3">ATCC BAA-163 / DSM 7039 / HB27</strain>
    </source>
</reference>
<dbReference type="Pfam" id="PF12802">
    <property type="entry name" value="MarR_2"/>
    <property type="match status" value="1"/>
</dbReference>
<dbReference type="InterPro" id="IPR039422">
    <property type="entry name" value="MarR/SlyA-like"/>
</dbReference>
<protein>
    <submittedName>
        <fullName evidence="2">Probable transcriptional regulator, marR family</fullName>
    </submittedName>
</protein>
<evidence type="ECO:0000313" key="3">
    <source>
        <dbReference type="Proteomes" id="UP000000592"/>
    </source>
</evidence>
<dbReference type="PANTHER" id="PTHR33164">
    <property type="entry name" value="TRANSCRIPTIONAL REGULATOR, MARR FAMILY"/>
    <property type="match status" value="1"/>
</dbReference>
<feature type="domain" description="HTH marR-type" evidence="1">
    <location>
        <begin position="5"/>
        <end position="135"/>
    </location>
</feature>
<accession>Q72JZ2</accession>
<sequence length="138" mass="15917">MPPVDWELLARFFRLQRLLRQEVEARLGPLGLSGLEAWLLKVLSQRPYPSEAARAMGLPPPTVSHMVRRLERAGFLAREVDPEDLRRHRLRLTPKGTRALRRAEALMAEAFARRASRLQEGERAELLRLFAKLEEDAE</sequence>
<dbReference type="SMART" id="SM00347">
    <property type="entry name" value="HTH_MARR"/>
    <property type="match status" value="1"/>
</dbReference>
<dbReference type="PROSITE" id="PS50995">
    <property type="entry name" value="HTH_MARR_2"/>
    <property type="match status" value="1"/>
</dbReference>
<dbReference type="InterPro" id="IPR036390">
    <property type="entry name" value="WH_DNA-bd_sf"/>
</dbReference>